<dbReference type="PANTHER" id="PTHR36438:SF1">
    <property type="entry name" value="IRON-SULFUR CLUSTER REPAIR PROTEIN YTFE"/>
    <property type="match status" value="1"/>
</dbReference>
<dbReference type="GO" id="GO:0046872">
    <property type="term" value="F:metal ion binding"/>
    <property type="evidence" value="ECO:0007669"/>
    <property type="project" value="UniProtKB-KW"/>
</dbReference>
<evidence type="ECO:0000256" key="4">
    <source>
        <dbReference type="ARBA" id="ARBA00023004"/>
    </source>
</evidence>
<keyword evidence="2" id="KW-0963">Cytoplasm</keyword>
<proteinExistence type="predicted"/>
<dbReference type="GO" id="GO:0005737">
    <property type="term" value="C:cytoplasm"/>
    <property type="evidence" value="ECO:0007669"/>
    <property type="project" value="UniProtKB-SubCell"/>
</dbReference>
<protein>
    <recommendedName>
        <fullName evidence="5">Hemerythrin-like domain-containing protein</fullName>
    </recommendedName>
</protein>
<dbReference type="Proteomes" id="UP000628984">
    <property type="component" value="Unassembled WGS sequence"/>
</dbReference>
<keyword evidence="7" id="KW-1185">Reference proteome</keyword>
<dbReference type="Pfam" id="PF01814">
    <property type="entry name" value="Hemerythrin"/>
    <property type="match status" value="1"/>
</dbReference>
<accession>A0A918MNY8</accession>
<dbReference type="PANTHER" id="PTHR36438">
    <property type="entry name" value="IRON-SULFUR CLUSTER REPAIR PROTEIN YTFE"/>
    <property type="match status" value="1"/>
</dbReference>
<keyword evidence="4" id="KW-0408">Iron</keyword>
<feature type="domain" description="Hemerythrin-like" evidence="5">
    <location>
        <begin position="13"/>
        <end position="152"/>
    </location>
</feature>
<reference evidence="6" key="2">
    <citation type="submission" date="2020-09" db="EMBL/GenBank/DDBJ databases">
        <authorList>
            <person name="Sun Q."/>
            <person name="Kim S."/>
        </authorList>
    </citation>
    <scope>NUCLEOTIDE SEQUENCE</scope>
    <source>
        <strain evidence="6">KCTC 23714</strain>
    </source>
</reference>
<dbReference type="InterPro" id="IPR019903">
    <property type="entry name" value="RIC_family"/>
</dbReference>
<gene>
    <name evidence="6" type="ORF">GCM10011452_34170</name>
</gene>
<dbReference type="InterPro" id="IPR012312">
    <property type="entry name" value="Hemerythrin-like"/>
</dbReference>
<comment type="subcellular location">
    <subcellularLocation>
        <location evidence="1">Cytoplasm</location>
    </subcellularLocation>
</comment>
<evidence type="ECO:0000256" key="1">
    <source>
        <dbReference type="ARBA" id="ARBA00004496"/>
    </source>
</evidence>
<sequence>MAHDPAKSPLALIDHILQRYHAEHRADLAALLPLARKVETVHGDQDEAPLGVTDLLTALATDLEQHMAKEEQVLFPLMRQGGHPMIAQPIAVMRQDHAEAEALTEKLRLLTRDFTPPAGACGSWRGLYAGIEKLVSDLKEHMILENDVLFPAFAPVA</sequence>
<evidence type="ECO:0000259" key="5">
    <source>
        <dbReference type="Pfam" id="PF01814"/>
    </source>
</evidence>
<evidence type="ECO:0000256" key="2">
    <source>
        <dbReference type="ARBA" id="ARBA00022490"/>
    </source>
</evidence>
<dbReference type="RefSeq" id="WP_189635093.1">
    <property type="nucleotide sequence ID" value="NZ_BMYQ01000015.1"/>
</dbReference>
<evidence type="ECO:0000256" key="3">
    <source>
        <dbReference type="ARBA" id="ARBA00022723"/>
    </source>
</evidence>
<dbReference type="AlphaFoldDB" id="A0A918MNY8"/>
<comment type="caution">
    <text evidence="6">The sequence shown here is derived from an EMBL/GenBank/DDBJ whole genome shotgun (WGS) entry which is preliminary data.</text>
</comment>
<reference evidence="6" key="1">
    <citation type="journal article" date="2014" name="Int. J. Syst. Evol. Microbiol.">
        <title>Complete genome sequence of Corynebacterium casei LMG S-19264T (=DSM 44701T), isolated from a smear-ripened cheese.</title>
        <authorList>
            <consortium name="US DOE Joint Genome Institute (JGI-PGF)"/>
            <person name="Walter F."/>
            <person name="Albersmeier A."/>
            <person name="Kalinowski J."/>
            <person name="Ruckert C."/>
        </authorList>
    </citation>
    <scope>NUCLEOTIDE SEQUENCE</scope>
    <source>
        <strain evidence="6">KCTC 23714</strain>
    </source>
</reference>
<name>A0A918MNY8_9RHOB</name>
<evidence type="ECO:0000313" key="7">
    <source>
        <dbReference type="Proteomes" id="UP000628984"/>
    </source>
</evidence>
<keyword evidence="3" id="KW-0479">Metal-binding</keyword>
<evidence type="ECO:0000313" key="6">
    <source>
        <dbReference type="EMBL" id="GGW42989.1"/>
    </source>
</evidence>
<organism evidence="6 7">
    <name type="scientific">Gemmobacter lanyuensis</name>
    <dbReference type="NCBI Taxonomy" id="1054497"/>
    <lineage>
        <taxon>Bacteria</taxon>
        <taxon>Pseudomonadati</taxon>
        <taxon>Pseudomonadota</taxon>
        <taxon>Alphaproteobacteria</taxon>
        <taxon>Rhodobacterales</taxon>
        <taxon>Paracoccaceae</taxon>
        <taxon>Gemmobacter</taxon>
    </lineage>
</organism>
<dbReference type="EMBL" id="BMYQ01000015">
    <property type="protein sequence ID" value="GGW42989.1"/>
    <property type="molecule type" value="Genomic_DNA"/>
</dbReference>
<dbReference type="Gene3D" id="1.20.120.520">
    <property type="entry name" value="nmb1532 protein domain like"/>
    <property type="match status" value="1"/>
</dbReference>